<dbReference type="EMBL" id="BGZK01000442">
    <property type="protein sequence ID" value="GBP43782.1"/>
    <property type="molecule type" value="Genomic_DNA"/>
</dbReference>
<reference evidence="1 2" key="1">
    <citation type="journal article" date="2019" name="Commun. Biol.">
        <title>The bagworm genome reveals a unique fibroin gene that provides high tensile strength.</title>
        <authorList>
            <person name="Kono N."/>
            <person name="Nakamura H."/>
            <person name="Ohtoshi R."/>
            <person name="Tomita M."/>
            <person name="Numata K."/>
            <person name="Arakawa K."/>
        </authorList>
    </citation>
    <scope>NUCLEOTIDE SEQUENCE [LARGE SCALE GENOMIC DNA]</scope>
</reference>
<name>A0A4C1VZP8_EUMVA</name>
<organism evidence="1 2">
    <name type="scientific">Eumeta variegata</name>
    <name type="common">Bagworm moth</name>
    <name type="synonym">Eumeta japonica</name>
    <dbReference type="NCBI Taxonomy" id="151549"/>
    <lineage>
        <taxon>Eukaryota</taxon>
        <taxon>Metazoa</taxon>
        <taxon>Ecdysozoa</taxon>
        <taxon>Arthropoda</taxon>
        <taxon>Hexapoda</taxon>
        <taxon>Insecta</taxon>
        <taxon>Pterygota</taxon>
        <taxon>Neoptera</taxon>
        <taxon>Endopterygota</taxon>
        <taxon>Lepidoptera</taxon>
        <taxon>Glossata</taxon>
        <taxon>Ditrysia</taxon>
        <taxon>Tineoidea</taxon>
        <taxon>Psychidae</taxon>
        <taxon>Oiketicinae</taxon>
        <taxon>Eumeta</taxon>
    </lineage>
</organism>
<dbReference type="Proteomes" id="UP000299102">
    <property type="component" value="Unassembled WGS sequence"/>
</dbReference>
<keyword evidence="2" id="KW-1185">Reference proteome</keyword>
<dbReference type="OrthoDB" id="7433202at2759"/>
<evidence type="ECO:0000313" key="2">
    <source>
        <dbReference type="Proteomes" id="UP000299102"/>
    </source>
</evidence>
<evidence type="ECO:0000313" key="1">
    <source>
        <dbReference type="EMBL" id="GBP43782.1"/>
    </source>
</evidence>
<proteinExistence type="predicted"/>
<accession>A0A4C1VZP8</accession>
<sequence>MGQPLVQTESGLNTTCVELRYWRCLKTTRALDPLQKIISCVDWQLRCEIAMHATDDLSMDTENACKIIIKIDIRNAFNNIESNIVLGIVFTKVIRWDHSCLVWRYKTYNNTIHFFAQSIGLMEGPSDPFPLHQLAPFAIGYSILTQEADETLIASPEPRVSKGVGDHLY</sequence>
<comment type="caution">
    <text evidence="1">The sequence shown here is derived from an EMBL/GenBank/DDBJ whole genome shotgun (WGS) entry which is preliminary data.</text>
</comment>
<protein>
    <submittedName>
        <fullName evidence="1">Uncharacterized protein</fullName>
    </submittedName>
</protein>
<dbReference type="AlphaFoldDB" id="A0A4C1VZP8"/>
<gene>
    <name evidence="1" type="ORF">EVAR_28958_1</name>
</gene>